<protein>
    <submittedName>
        <fullName evidence="1">Uncharacterized protein</fullName>
    </submittedName>
</protein>
<dbReference type="AlphaFoldDB" id="A0A7R9MIL0"/>
<accession>A0A7R9MIL0</accession>
<keyword evidence="2" id="KW-1185">Reference proteome</keyword>
<dbReference type="EMBL" id="OC933582">
    <property type="protein sequence ID" value="CAD7659926.1"/>
    <property type="molecule type" value="Genomic_DNA"/>
</dbReference>
<reference evidence="1" key="1">
    <citation type="submission" date="2020-11" db="EMBL/GenBank/DDBJ databases">
        <authorList>
            <person name="Tran Van P."/>
        </authorList>
    </citation>
    <scope>NUCLEOTIDE SEQUENCE</scope>
</reference>
<sequence>MTAPFIIATIKLATISIGLKHTSIEPKGPSPIVVGMTDGGYGRETGGPGDNWRTMRRLYGLSAEDNDHNSVAKPSDTPDVVYRLMSEKNRQSLKKSSSAAADTTTTTAAKTRYLVSQKTGKVYQIVHKNGVQQIQTPVVRELPEPESDLISDDQFFKYLGLIDNKSLETQTKCALNVWPLREISKVKNKLKTNPNGDLILTNIASNGSSNTCEETEVSRRTAAKQQWLDEVRDNTQNHLQRFQDQMSGNGSLYLSKDSMNLLSGFELSSFMGKR</sequence>
<proteinExistence type="predicted"/>
<dbReference type="Proteomes" id="UP000728032">
    <property type="component" value="Unassembled WGS sequence"/>
</dbReference>
<gene>
    <name evidence="1" type="ORF">ONB1V03_LOCUS16497</name>
</gene>
<dbReference type="OrthoDB" id="10594396at2759"/>
<evidence type="ECO:0000313" key="2">
    <source>
        <dbReference type="Proteomes" id="UP000728032"/>
    </source>
</evidence>
<organism evidence="1">
    <name type="scientific">Oppiella nova</name>
    <dbReference type="NCBI Taxonomy" id="334625"/>
    <lineage>
        <taxon>Eukaryota</taxon>
        <taxon>Metazoa</taxon>
        <taxon>Ecdysozoa</taxon>
        <taxon>Arthropoda</taxon>
        <taxon>Chelicerata</taxon>
        <taxon>Arachnida</taxon>
        <taxon>Acari</taxon>
        <taxon>Acariformes</taxon>
        <taxon>Sarcoptiformes</taxon>
        <taxon>Oribatida</taxon>
        <taxon>Brachypylina</taxon>
        <taxon>Oppioidea</taxon>
        <taxon>Oppiidae</taxon>
        <taxon>Oppiella</taxon>
    </lineage>
</organism>
<evidence type="ECO:0000313" key="1">
    <source>
        <dbReference type="EMBL" id="CAD7659926.1"/>
    </source>
</evidence>
<dbReference type="EMBL" id="CAJPVJ010018757">
    <property type="protein sequence ID" value="CAG2177064.1"/>
    <property type="molecule type" value="Genomic_DNA"/>
</dbReference>
<name>A0A7R9MIL0_9ACAR</name>
<feature type="non-terminal residue" evidence="1">
    <location>
        <position position="274"/>
    </location>
</feature>